<proteinExistence type="predicted"/>
<keyword evidence="2" id="KW-1185">Reference proteome</keyword>
<accession>A0A968KY89</accession>
<evidence type="ECO:0000313" key="2">
    <source>
        <dbReference type="Proteomes" id="UP000752013"/>
    </source>
</evidence>
<dbReference type="Proteomes" id="UP000752013">
    <property type="component" value="Unassembled WGS sequence"/>
</dbReference>
<sequence>MLIHRFLFFSFVSIITMVPLYAEEQWQEDDFQDFTIIEEKKSLPRIILMQPTVLFFEEGSGFSVHLDEAKYVLEQAYIYIENNLTSNSSLSIQEQQNRQLTLAMIQNNRETSIAQIFGRYHKESHYIYINVFPRNSVTNQSRLQRELWRPHHNLSPAFWRIRYDINKKEFFGLSYDFFS</sequence>
<reference evidence="1" key="1">
    <citation type="submission" date="2020-03" db="EMBL/GenBank/DDBJ databases">
        <title>Spirochaetal bacteria isolated from arthropods constitute a novel genus Entomospira genus novum within the order Spirochaetales.</title>
        <authorList>
            <person name="Grana-Miraglia L."/>
            <person name="Sikutova S."/>
            <person name="Fingerle V."/>
            <person name="Sing A."/>
            <person name="Castillo-Ramirez S."/>
            <person name="Margos G."/>
            <person name="Rudolf I."/>
        </authorList>
    </citation>
    <scope>NUCLEOTIDE SEQUENCE</scope>
    <source>
        <strain evidence="1">BR208</strain>
    </source>
</reference>
<evidence type="ECO:0000313" key="1">
    <source>
        <dbReference type="EMBL" id="NIZ47327.1"/>
    </source>
</evidence>
<protein>
    <submittedName>
        <fullName evidence="1">Uncharacterized protein</fullName>
    </submittedName>
</protein>
<gene>
    <name evidence="1" type="ORF">HCT46_05305</name>
</gene>
<name>A0A968KY89_9SPIO</name>
<dbReference type="EMBL" id="JAATLK010000001">
    <property type="protein sequence ID" value="NIZ47327.1"/>
    <property type="molecule type" value="Genomic_DNA"/>
</dbReference>
<comment type="caution">
    <text evidence="1">The sequence shown here is derived from an EMBL/GenBank/DDBJ whole genome shotgun (WGS) entry which is preliminary data.</text>
</comment>
<dbReference type="RefSeq" id="WP_167703735.1">
    <property type="nucleotide sequence ID" value="NZ_CP118168.1"/>
</dbReference>
<organism evidence="1 2">
    <name type="scientific">Entomospira nematocerorum</name>
    <dbReference type="NCBI Taxonomy" id="2719987"/>
    <lineage>
        <taxon>Bacteria</taxon>
        <taxon>Pseudomonadati</taxon>
        <taxon>Spirochaetota</taxon>
        <taxon>Spirochaetia</taxon>
        <taxon>Spirochaetales</taxon>
        <taxon>Spirochaetaceae</taxon>
        <taxon>Entomospira</taxon>
    </lineage>
</organism>
<dbReference type="AlphaFoldDB" id="A0A968KY89"/>